<dbReference type="EMBL" id="WIUZ02000003">
    <property type="protein sequence ID" value="KAF9789421.1"/>
    <property type="molecule type" value="Genomic_DNA"/>
</dbReference>
<dbReference type="InterPro" id="IPR037056">
    <property type="entry name" value="RNase_H1_N_sf"/>
</dbReference>
<dbReference type="Proteomes" id="UP000736335">
    <property type="component" value="Unassembled WGS sequence"/>
</dbReference>
<feature type="compositionally biased region" description="Acidic residues" evidence="1">
    <location>
        <begin position="249"/>
        <end position="261"/>
    </location>
</feature>
<proteinExistence type="predicted"/>
<organism evidence="3 4">
    <name type="scientific">Thelephora terrestris</name>
    <dbReference type="NCBI Taxonomy" id="56493"/>
    <lineage>
        <taxon>Eukaryota</taxon>
        <taxon>Fungi</taxon>
        <taxon>Dikarya</taxon>
        <taxon>Basidiomycota</taxon>
        <taxon>Agaricomycotina</taxon>
        <taxon>Agaricomycetes</taxon>
        <taxon>Thelephorales</taxon>
        <taxon>Thelephoraceae</taxon>
        <taxon>Thelephora</taxon>
    </lineage>
</organism>
<comment type="caution">
    <text evidence="3">The sequence shown here is derived from an EMBL/GenBank/DDBJ whole genome shotgun (WGS) entry which is preliminary data.</text>
</comment>
<accession>A0A9P6LAJ9</accession>
<feature type="compositionally biased region" description="Polar residues" evidence="1">
    <location>
        <begin position="292"/>
        <end position="307"/>
    </location>
</feature>
<dbReference type="Gene3D" id="3.40.970.10">
    <property type="entry name" value="Ribonuclease H1, N-terminal domain"/>
    <property type="match status" value="1"/>
</dbReference>
<feature type="region of interest" description="Disordered" evidence="1">
    <location>
        <begin position="283"/>
        <end position="314"/>
    </location>
</feature>
<feature type="domain" description="Ribonuclease H1 N-terminal" evidence="2">
    <location>
        <begin position="120"/>
        <end position="160"/>
    </location>
</feature>
<sequence length="376" mass="40232">MAGKTRSFVLPLEQMSSFSPPISAVCPHPLATGKLKRLEAISIESSPTSSSPRFSFTQSNASTPEPDLFEEFNYSDAMDGDLHRIDTTAIAILGNTQQNNPAVAEDDGAHLDPAPPQKTWVVFHGRGPGVYEDWQPAILQTQCFPDAFQRAFPNRGAAEAAWLAFMRDGTFPDYGRSPWVVYFGRRPGVFTRVTEIEGSIKNYTGALYQSCSSITEGKIRLQLFAQRAAHMFCGRDPFSSVADLMSLSDDGDGNSDDDGNGEQEIGMAARSCTPVLVMPTISLAPEPANPSGPASNDIAESSKSTSDPKGAGSSHPGEGWYVVYHGALPGVCFGVEALKNAAPKPGGFWCAIDKESADLLFLKLSLGGEVVWAKGG</sequence>
<dbReference type="OrthoDB" id="3254429at2759"/>
<dbReference type="SUPFAM" id="SSF55658">
    <property type="entry name" value="L9 N-domain-like"/>
    <property type="match status" value="2"/>
</dbReference>
<name>A0A9P6LAJ9_9AGAM</name>
<keyword evidence="4" id="KW-1185">Reference proteome</keyword>
<gene>
    <name evidence="3" type="ORF">BJ322DRAFT_1105268</name>
</gene>
<feature type="region of interest" description="Disordered" evidence="1">
    <location>
        <begin position="244"/>
        <end position="264"/>
    </location>
</feature>
<dbReference type="InterPro" id="IPR011320">
    <property type="entry name" value="RNase_H1_N"/>
</dbReference>
<dbReference type="AlphaFoldDB" id="A0A9P6LAJ9"/>
<reference evidence="3" key="1">
    <citation type="journal article" date="2020" name="Nat. Commun.">
        <title>Large-scale genome sequencing of mycorrhizal fungi provides insights into the early evolution of symbiotic traits.</title>
        <authorList>
            <person name="Miyauchi S."/>
            <person name="Kiss E."/>
            <person name="Kuo A."/>
            <person name="Drula E."/>
            <person name="Kohler A."/>
            <person name="Sanchez-Garcia M."/>
            <person name="Morin E."/>
            <person name="Andreopoulos B."/>
            <person name="Barry K.W."/>
            <person name="Bonito G."/>
            <person name="Buee M."/>
            <person name="Carver A."/>
            <person name="Chen C."/>
            <person name="Cichocki N."/>
            <person name="Clum A."/>
            <person name="Culley D."/>
            <person name="Crous P.W."/>
            <person name="Fauchery L."/>
            <person name="Girlanda M."/>
            <person name="Hayes R.D."/>
            <person name="Keri Z."/>
            <person name="LaButti K."/>
            <person name="Lipzen A."/>
            <person name="Lombard V."/>
            <person name="Magnuson J."/>
            <person name="Maillard F."/>
            <person name="Murat C."/>
            <person name="Nolan M."/>
            <person name="Ohm R.A."/>
            <person name="Pangilinan J."/>
            <person name="Pereira M.F."/>
            <person name="Perotto S."/>
            <person name="Peter M."/>
            <person name="Pfister S."/>
            <person name="Riley R."/>
            <person name="Sitrit Y."/>
            <person name="Stielow J.B."/>
            <person name="Szollosi G."/>
            <person name="Zifcakova L."/>
            <person name="Stursova M."/>
            <person name="Spatafora J.W."/>
            <person name="Tedersoo L."/>
            <person name="Vaario L.M."/>
            <person name="Yamada A."/>
            <person name="Yan M."/>
            <person name="Wang P."/>
            <person name="Xu J."/>
            <person name="Bruns T."/>
            <person name="Baldrian P."/>
            <person name="Vilgalys R."/>
            <person name="Dunand C."/>
            <person name="Henrissat B."/>
            <person name="Grigoriev I.V."/>
            <person name="Hibbett D."/>
            <person name="Nagy L.G."/>
            <person name="Martin F.M."/>
        </authorList>
    </citation>
    <scope>NUCLEOTIDE SEQUENCE</scope>
    <source>
        <strain evidence="3">UH-Tt-Lm1</strain>
    </source>
</reference>
<dbReference type="Pfam" id="PF01693">
    <property type="entry name" value="Cauli_VI"/>
    <property type="match status" value="1"/>
</dbReference>
<protein>
    <recommendedName>
        <fullName evidence="2">Ribonuclease H1 N-terminal domain-containing protein</fullName>
    </recommendedName>
</protein>
<evidence type="ECO:0000313" key="4">
    <source>
        <dbReference type="Proteomes" id="UP000736335"/>
    </source>
</evidence>
<dbReference type="InterPro" id="IPR009027">
    <property type="entry name" value="Ribosomal_bL9/RNase_H1_N"/>
</dbReference>
<reference evidence="3" key="2">
    <citation type="submission" date="2020-11" db="EMBL/GenBank/DDBJ databases">
        <authorList>
            <consortium name="DOE Joint Genome Institute"/>
            <person name="Kuo A."/>
            <person name="Miyauchi S."/>
            <person name="Kiss E."/>
            <person name="Drula E."/>
            <person name="Kohler A."/>
            <person name="Sanchez-Garcia M."/>
            <person name="Andreopoulos B."/>
            <person name="Barry K.W."/>
            <person name="Bonito G."/>
            <person name="Buee M."/>
            <person name="Carver A."/>
            <person name="Chen C."/>
            <person name="Cichocki N."/>
            <person name="Clum A."/>
            <person name="Culley D."/>
            <person name="Crous P.W."/>
            <person name="Fauchery L."/>
            <person name="Girlanda M."/>
            <person name="Hayes R."/>
            <person name="Keri Z."/>
            <person name="Labutti K."/>
            <person name="Lipzen A."/>
            <person name="Lombard V."/>
            <person name="Magnuson J."/>
            <person name="Maillard F."/>
            <person name="Morin E."/>
            <person name="Murat C."/>
            <person name="Nolan M."/>
            <person name="Ohm R."/>
            <person name="Pangilinan J."/>
            <person name="Pereira M."/>
            <person name="Perotto S."/>
            <person name="Peter M."/>
            <person name="Riley R."/>
            <person name="Sitrit Y."/>
            <person name="Stielow B."/>
            <person name="Szollosi G."/>
            <person name="Zifcakova L."/>
            <person name="Stursova M."/>
            <person name="Spatafora J.W."/>
            <person name="Tedersoo L."/>
            <person name="Vaario L.-M."/>
            <person name="Yamada A."/>
            <person name="Yan M."/>
            <person name="Wang P."/>
            <person name="Xu J."/>
            <person name="Bruns T."/>
            <person name="Baldrian P."/>
            <person name="Vilgalys R."/>
            <person name="Henrissat B."/>
            <person name="Grigoriev I.V."/>
            <person name="Hibbett D."/>
            <person name="Nagy L.G."/>
            <person name="Martin F.M."/>
        </authorList>
    </citation>
    <scope>NUCLEOTIDE SEQUENCE</scope>
    <source>
        <strain evidence="3">UH-Tt-Lm1</strain>
    </source>
</reference>
<evidence type="ECO:0000259" key="2">
    <source>
        <dbReference type="Pfam" id="PF01693"/>
    </source>
</evidence>
<evidence type="ECO:0000256" key="1">
    <source>
        <dbReference type="SAM" id="MobiDB-lite"/>
    </source>
</evidence>
<evidence type="ECO:0000313" key="3">
    <source>
        <dbReference type="EMBL" id="KAF9789421.1"/>
    </source>
</evidence>